<feature type="signal peptide" evidence="2">
    <location>
        <begin position="1"/>
        <end position="28"/>
    </location>
</feature>
<evidence type="ECO:0000256" key="1">
    <source>
        <dbReference type="SAM" id="Phobius"/>
    </source>
</evidence>
<accession>A0ABR5SKB3</accession>
<gene>
    <name evidence="3" type="ORF">ASN18_0260</name>
</gene>
<keyword evidence="1" id="KW-1133">Transmembrane helix</keyword>
<keyword evidence="1" id="KW-0472">Membrane</keyword>
<feature type="chain" id="PRO_5046582974" description="IPTL-CTERM protein sorting domain-containing protein" evidence="2">
    <location>
        <begin position="29"/>
        <end position="204"/>
    </location>
</feature>
<comment type="caution">
    <text evidence="3">The sequence shown here is derived from an EMBL/GenBank/DDBJ whole genome shotgun (WGS) entry which is preliminary data.</text>
</comment>
<dbReference type="Proteomes" id="UP000060487">
    <property type="component" value="Unassembled WGS sequence"/>
</dbReference>
<dbReference type="RefSeq" id="WP_085050795.1">
    <property type="nucleotide sequence ID" value="NZ_LNQR01000007.1"/>
</dbReference>
<feature type="transmembrane region" description="Helical" evidence="1">
    <location>
        <begin position="179"/>
        <end position="196"/>
    </location>
</feature>
<keyword evidence="2" id="KW-0732">Signal</keyword>
<dbReference type="EMBL" id="LNQR01000007">
    <property type="protein sequence ID" value="KWT94215.1"/>
    <property type="molecule type" value="Genomic_DNA"/>
</dbReference>
<protein>
    <recommendedName>
        <fullName evidence="5">IPTL-CTERM protein sorting domain-containing protein</fullName>
    </recommendedName>
</protein>
<organism evidence="3 4">
    <name type="scientific">Candidatus Magnetominusculus xianensis</name>
    <dbReference type="NCBI Taxonomy" id="1748249"/>
    <lineage>
        <taxon>Bacteria</taxon>
        <taxon>Pseudomonadati</taxon>
        <taxon>Nitrospirota</taxon>
        <taxon>Nitrospiria</taxon>
        <taxon>Nitrospirales</taxon>
        <taxon>Nitrospiraceae</taxon>
        <taxon>Candidatus Magnetominusculus</taxon>
    </lineage>
</organism>
<evidence type="ECO:0008006" key="5">
    <source>
        <dbReference type="Google" id="ProtNLM"/>
    </source>
</evidence>
<reference evidence="3 4" key="1">
    <citation type="submission" date="2015-11" db="EMBL/GenBank/DDBJ databases">
        <authorList>
            <person name="Lin W."/>
        </authorList>
    </citation>
    <scope>NUCLEOTIDE SEQUENCE [LARGE SCALE GENOMIC DNA]</scope>
    <source>
        <strain evidence="3 4">HCH-1</strain>
    </source>
</reference>
<evidence type="ECO:0000256" key="2">
    <source>
        <dbReference type="SAM" id="SignalP"/>
    </source>
</evidence>
<name>A0ABR5SKB3_9BACT</name>
<proteinExistence type="predicted"/>
<keyword evidence="1" id="KW-0812">Transmembrane</keyword>
<evidence type="ECO:0000313" key="4">
    <source>
        <dbReference type="Proteomes" id="UP000060487"/>
    </source>
</evidence>
<sequence length="204" mass="21075">MKRTMTKCWLWMLIAVFLGLMGVQEVFAAADEVGVTISPTAAATSFTAALTTTQSKTFTVTGTDPNTAADAANTATAANPAFAVTGSTTFTYTNVSCNSIVLTSTGTNPCTFTITYTPTVVGTNTGLLTGTFSASGTSNAISASANWDAAIVAGAGPISPLFTLNGTALAAPTPTMTEWGMLMFMVFAGVGSIYYFKRYSTHRS</sequence>
<evidence type="ECO:0000313" key="3">
    <source>
        <dbReference type="EMBL" id="KWT94215.1"/>
    </source>
</evidence>
<keyword evidence="4" id="KW-1185">Reference proteome</keyword>